<organism evidence="1 2">
    <name type="scientific">Marispirochaeta aestuarii</name>
    <dbReference type="NCBI Taxonomy" id="1963862"/>
    <lineage>
        <taxon>Bacteria</taxon>
        <taxon>Pseudomonadati</taxon>
        <taxon>Spirochaetota</taxon>
        <taxon>Spirochaetia</taxon>
        <taxon>Spirochaetales</taxon>
        <taxon>Spirochaetaceae</taxon>
        <taxon>Marispirochaeta</taxon>
    </lineage>
</organism>
<sequence length="244" mass="27626">MSKFLVPLITLIVMSMVISSCGMPTEAYLYAPVRRTVDFDSGIMNFENSTENDADIFLGYMLFYRFYLSGNLPAGTGDTDAWDDLGEAFFTTSVLNTYDKENERGYYSTANNYSLFKILEIPMGNRGDAFIVTLDFSDLGGVNTFGNLLGSDFDLRRSFQREELGDDKWIEEITVGGERIFFSEILQDYDITDSDLPPGITEPLAEKELVCAVWTVAYGFDIYDTFQNVYSKPVYLGNFMFTIN</sequence>
<name>A0A1Y1S0A8_9SPIO</name>
<reference evidence="1 2" key="1">
    <citation type="submission" date="2017-03" db="EMBL/GenBank/DDBJ databases">
        <title>Draft Genome sequence of Marispirochaeta sp. strain JC444.</title>
        <authorList>
            <person name="Shivani Y."/>
            <person name="Subhash Y."/>
            <person name="Sasikala C."/>
            <person name="Ramana C."/>
        </authorList>
    </citation>
    <scope>NUCLEOTIDE SEQUENCE [LARGE SCALE GENOMIC DNA]</scope>
    <source>
        <strain evidence="1 2">JC444</strain>
    </source>
</reference>
<proteinExistence type="predicted"/>
<dbReference type="AlphaFoldDB" id="A0A1Y1S0A8"/>
<evidence type="ECO:0000313" key="1">
    <source>
        <dbReference type="EMBL" id="ORC36595.1"/>
    </source>
</evidence>
<comment type="caution">
    <text evidence="1">The sequence shown here is derived from an EMBL/GenBank/DDBJ whole genome shotgun (WGS) entry which is preliminary data.</text>
</comment>
<protein>
    <submittedName>
        <fullName evidence="1">Uncharacterized protein</fullName>
    </submittedName>
</protein>
<keyword evidence="2" id="KW-1185">Reference proteome</keyword>
<gene>
    <name evidence="1" type="ORF">B4O97_05895</name>
</gene>
<dbReference type="EMBL" id="MWQY01000005">
    <property type="protein sequence ID" value="ORC36595.1"/>
    <property type="molecule type" value="Genomic_DNA"/>
</dbReference>
<dbReference type="Proteomes" id="UP000192343">
    <property type="component" value="Unassembled WGS sequence"/>
</dbReference>
<accession>A0A1Y1S0A8</accession>
<dbReference type="STRING" id="1963862.B4O97_05895"/>
<evidence type="ECO:0000313" key="2">
    <source>
        <dbReference type="Proteomes" id="UP000192343"/>
    </source>
</evidence>
<dbReference type="PROSITE" id="PS51257">
    <property type="entry name" value="PROKAR_LIPOPROTEIN"/>
    <property type="match status" value="1"/>
</dbReference>